<protein>
    <submittedName>
        <fullName evidence="2">Uncharacterized protein</fullName>
    </submittedName>
</protein>
<keyword evidence="1" id="KW-1133">Transmembrane helix</keyword>
<dbReference type="Proteomes" id="UP000030185">
    <property type="component" value="Unassembled WGS sequence"/>
</dbReference>
<dbReference type="AlphaFoldDB" id="A0A098LI60"/>
<evidence type="ECO:0000313" key="2">
    <source>
        <dbReference type="EMBL" id="GAL86159.1"/>
    </source>
</evidence>
<proteinExistence type="predicted"/>
<dbReference type="PANTHER" id="PTHR37464:SF1">
    <property type="entry name" value="BLL2463 PROTEIN"/>
    <property type="match status" value="1"/>
</dbReference>
<comment type="caution">
    <text evidence="2">The sequence shown here is derived from an EMBL/GenBank/DDBJ whole genome shotgun (WGS) entry which is preliminary data.</text>
</comment>
<organism evidence="2 3">
    <name type="scientific">Sporocytophaga myxococcoides</name>
    <dbReference type="NCBI Taxonomy" id="153721"/>
    <lineage>
        <taxon>Bacteria</taxon>
        <taxon>Pseudomonadati</taxon>
        <taxon>Bacteroidota</taxon>
        <taxon>Cytophagia</taxon>
        <taxon>Cytophagales</taxon>
        <taxon>Cytophagaceae</taxon>
        <taxon>Sporocytophaga</taxon>
    </lineage>
</organism>
<dbReference type="STRING" id="153721.MYP_3388"/>
<dbReference type="eggNOG" id="COG1361">
    <property type="taxonomic scope" value="Bacteria"/>
</dbReference>
<dbReference type="SUPFAM" id="SSF52317">
    <property type="entry name" value="Class I glutamine amidotransferase-like"/>
    <property type="match status" value="1"/>
</dbReference>
<name>A0A098LI60_9BACT</name>
<evidence type="ECO:0000313" key="3">
    <source>
        <dbReference type="Proteomes" id="UP000030185"/>
    </source>
</evidence>
<reference evidence="2 3" key="1">
    <citation type="submission" date="2014-09" db="EMBL/GenBank/DDBJ databases">
        <title>Sporocytophaga myxococcoides PG-01 genome sequencing.</title>
        <authorList>
            <person name="Liu L."/>
            <person name="Gao P.J."/>
            <person name="Chen G.J."/>
            <person name="Wang L.S."/>
        </authorList>
    </citation>
    <scope>NUCLEOTIDE SEQUENCE [LARGE SCALE GENOMIC DNA]</scope>
    <source>
        <strain evidence="2 3">PG-01</strain>
    </source>
</reference>
<keyword evidence="1" id="KW-0472">Membrane</keyword>
<sequence length="578" mass="65778">MENELVDGKALEVVTKSLSSLVEINPASTNYVLLTNNFEGKDLFKRTRDRFSERLSELKFSNQYRTAEEVNNRFKNLGDIDSKSINHYYWFSDFQKSTMGPLENLELDSLSEYYWIPVQNKDVSNVFIDSVWLGTPYVKVNQNNEINVKLKYEGREGNKEVNLKLSIDGIQVSSAVAEVNNGVAKVVKIPFNINGNSEKKCILSIDDSPISFDNQYYFTINPSPKVKVLLVDDGNNSYLKNLFSNEDIFVVTSTSSGSLDYSTIPVSNLIVINAVKNIPASLSESIAEFVKKGGELIYVPASTTDINNLNDLFKKMNISQVEAYSSDTLGDKGLYTLVPPDFNNPFFKNIFEKKDQNISMPYAFPILYSKNQSNSLLKFKNGRSFLSEFTSGKGKLFLFSAPFSSGYTNFPRHALFVPVLYKVGFDSFSSYEKLGYSFQDKNFTIELTDPRSENIFTLEGNGIKFIPDQRVSGKQLMIEIPEREMGPGFYSLINKQGQTERIVALNFGKKESIMDFYTLDELKKFQGTHPNVKILPLENTDSFLKDFKNEDQGRPLWKYCLILCLLFLLTEILLIRFF</sequence>
<feature type="transmembrane region" description="Helical" evidence="1">
    <location>
        <begin position="556"/>
        <end position="575"/>
    </location>
</feature>
<evidence type="ECO:0000256" key="1">
    <source>
        <dbReference type="SAM" id="Phobius"/>
    </source>
</evidence>
<accession>A0A098LI60</accession>
<dbReference type="PANTHER" id="PTHR37464">
    <property type="entry name" value="BLL2463 PROTEIN"/>
    <property type="match status" value="1"/>
</dbReference>
<keyword evidence="1" id="KW-0812">Transmembrane</keyword>
<dbReference type="EMBL" id="BBLT01000007">
    <property type="protein sequence ID" value="GAL86159.1"/>
    <property type="molecule type" value="Genomic_DNA"/>
</dbReference>
<dbReference type="InterPro" id="IPR029062">
    <property type="entry name" value="Class_I_gatase-like"/>
</dbReference>
<keyword evidence="3" id="KW-1185">Reference proteome</keyword>
<gene>
    <name evidence="2" type="ORF">MYP_3388</name>
</gene>